<keyword evidence="1 2" id="KW-0812">Transmembrane</keyword>
<keyword evidence="1" id="KW-0479">Metal-binding</keyword>
<keyword evidence="2" id="KW-1133">Transmembrane helix</keyword>
<keyword evidence="1" id="KW-1003">Cell membrane</keyword>
<feature type="transmembrane region" description="Helical" evidence="2">
    <location>
        <begin position="71"/>
        <end position="94"/>
    </location>
</feature>
<dbReference type="AlphaFoldDB" id="A0A2C9CR35"/>
<organism evidence="4 5">
    <name type="scientific">Pontivivens marinum</name>
    <dbReference type="NCBI Taxonomy" id="1690039"/>
    <lineage>
        <taxon>Bacteria</taxon>
        <taxon>Pseudomonadati</taxon>
        <taxon>Pseudomonadota</taxon>
        <taxon>Alphaproteobacteria</taxon>
        <taxon>Rhodobacterales</taxon>
        <taxon>Paracoccaceae</taxon>
        <taxon>Pontivivens</taxon>
    </lineage>
</organism>
<comment type="cofactor">
    <cofactor evidence="1">
        <name>Mg(2+)</name>
        <dbReference type="ChEBI" id="CHEBI:18420"/>
    </cofactor>
</comment>
<dbReference type="GO" id="GO:0008962">
    <property type="term" value="F:phosphatidylglycerophosphatase activity"/>
    <property type="evidence" value="ECO:0007669"/>
    <property type="project" value="UniProtKB-EC"/>
</dbReference>
<keyword evidence="1" id="KW-0443">Lipid metabolism</keyword>
<feature type="transmembrane region" description="Helical" evidence="2">
    <location>
        <begin position="138"/>
        <end position="163"/>
    </location>
</feature>
<name>A0A2C9CR35_9RHOB</name>
<keyword evidence="1" id="KW-0595">Phospholipid degradation</keyword>
<keyword evidence="1 2" id="KW-0472">Membrane</keyword>
<evidence type="ECO:0000256" key="1">
    <source>
        <dbReference type="PIRNR" id="PIRNR006162"/>
    </source>
</evidence>
<protein>
    <recommendedName>
        <fullName evidence="1">Phosphatidylglycerophosphatase A</fullName>
        <ecNumber evidence="1">3.1.3.27</ecNumber>
    </recommendedName>
    <alternativeName>
        <fullName evidence="1">Phosphatidylglycerolphosphate phosphatase A</fullName>
    </alternativeName>
</protein>
<reference evidence="5" key="1">
    <citation type="submission" date="2017-09" db="EMBL/GenBank/DDBJ databases">
        <authorList>
            <person name="Varghese N."/>
            <person name="Submissions S."/>
        </authorList>
    </citation>
    <scope>NUCLEOTIDE SEQUENCE [LARGE SCALE GENOMIC DNA]</scope>
    <source>
        <strain evidence="5">C7</strain>
    </source>
</reference>
<keyword evidence="5" id="KW-1185">Reference proteome</keyword>
<evidence type="ECO:0000256" key="2">
    <source>
        <dbReference type="SAM" id="Phobius"/>
    </source>
</evidence>
<dbReference type="Pfam" id="PF04608">
    <property type="entry name" value="PgpA"/>
    <property type="match status" value="1"/>
</dbReference>
<dbReference type="GO" id="GO:0006655">
    <property type="term" value="P:phosphatidylglycerol biosynthetic process"/>
    <property type="evidence" value="ECO:0007669"/>
    <property type="project" value="UniProtKB-UniPathway"/>
</dbReference>
<sequence>MIARMIASVGGVGFLPKAPGTWGSLIALPAFWLLHGIGEFPLVLAATVVVFFLGWWATAQVTRAQVDHDPGWIVVDEVVGQWLALFSMSFGLWWMGFDSWGFPWPGYVFGFALFRLFDIRKPWLVGWADRRGDALGVMLDDVIAGVMAGLCVAALGALAHMVFV</sequence>
<feature type="transmembrane region" description="Helical" evidence="2">
    <location>
        <begin position="40"/>
        <end position="59"/>
    </location>
</feature>
<keyword evidence="1" id="KW-0442">Lipid degradation</keyword>
<dbReference type="SUPFAM" id="SSF101307">
    <property type="entry name" value="YutG-like"/>
    <property type="match status" value="1"/>
</dbReference>
<dbReference type="OrthoDB" id="9804091at2"/>
<keyword evidence="1" id="KW-0460">Magnesium</keyword>
<dbReference type="EMBL" id="OCTN01000002">
    <property type="protein sequence ID" value="SOH93673.1"/>
    <property type="molecule type" value="Genomic_DNA"/>
</dbReference>
<proteinExistence type="predicted"/>
<comment type="subcellular location">
    <subcellularLocation>
        <location evidence="1">Cell inner membrane</location>
        <topology evidence="1">Multi-pass membrane protein</topology>
    </subcellularLocation>
</comment>
<dbReference type="InterPro" id="IPR026037">
    <property type="entry name" value="PgpA"/>
</dbReference>
<dbReference type="PANTHER" id="PTHR36305">
    <property type="entry name" value="PHOSPHATIDYLGLYCEROPHOSPHATASE A"/>
    <property type="match status" value="1"/>
</dbReference>
<dbReference type="GO" id="GO:0009395">
    <property type="term" value="P:phospholipid catabolic process"/>
    <property type="evidence" value="ECO:0007669"/>
    <property type="project" value="UniProtKB-KW"/>
</dbReference>
<dbReference type="EC" id="3.1.3.27" evidence="1"/>
<dbReference type="RefSeq" id="WP_097929238.1">
    <property type="nucleotide sequence ID" value="NZ_OCTN01000002.1"/>
</dbReference>
<keyword evidence="1" id="KW-1208">Phospholipid metabolism</keyword>
<keyword evidence="1" id="KW-0378">Hydrolase</keyword>
<dbReference type="CDD" id="cd06971">
    <property type="entry name" value="PgpA"/>
    <property type="match status" value="1"/>
</dbReference>
<dbReference type="PIRSF" id="PIRSF006162">
    <property type="entry name" value="PgpA"/>
    <property type="match status" value="1"/>
</dbReference>
<dbReference type="UniPathway" id="UPA00084">
    <property type="reaction ID" value="UER00504"/>
</dbReference>
<dbReference type="InterPro" id="IPR007686">
    <property type="entry name" value="YutG/PgpA"/>
</dbReference>
<keyword evidence="1" id="KW-0997">Cell inner membrane</keyword>
<feature type="domain" description="YutG/PgpA" evidence="3">
    <location>
        <begin position="6"/>
        <end position="154"/>
    </location>
</feature>
<comment type="catalytic activity">
    <reaction evidence="1">
        <text>a 1,2-diacyl-sn-glycero-3-phospho-(1'-sn-glycero-3'-phosphate) + H2O = a 1,2-diacyl-sn-glycero-3-phospho-(1'-sn-glycerol) + phosphate</text>
        <dbReference type="Rhea" id="RHEA:33751"/>
        <dbReference type="ChEBI" id="CHEBI:15377"/>
        <dbReference type="ChEBI" id="CHEBI:43474"/>
        <dbReference type="ChEBI" id="CHEBI:60110"/>
        <dbReference type="ChEBI" id="CHEBI:64716"/>
        <dbReference type="EC" id="3.1.3.27"/>
    </reaction>
</comment>
<accession>A0A2C9CR35</accession>
<dbReference type="PANTHER" id="PTHR36305:SF1">
    <property type="entry name" value="PHOSPHATIDYLGLYCEROPHOSPHATASE A"/>
    <property type="match status" value="1"/>
</dbReference>
<feature type="transmembrane region" description="Helical" evidence="2">
    <location>
        <begin position="12"/>
        <end position="34"/>
    </location>
</feature>
<dbReference type="GO" id="GO:0046872">
    <property type="term" value="F:metal ion binding"/>
    <property type="evidence" value="ECO:0007669"/>
    <property type="project" value="UniProtKB-KW"/>
</dbReference>
<dbReference type="GO" id="GO:0005886">
    <property type="term" value="C:plasma membrane"/>
    <property type="evidence" value="ECO:0007669"/>
    <property type="project" value="UniProtKB-SubCell"/>
</dbReference>
<evidence type="ECO:0000313" key="4">
    <source>
        <dbReference type="EMBL" id="SOH93673.1"/>
    </source>
</evidence>
<dbReference type="Proteomes" id="UP000220034">
    <property type="component" value="Unassembled WGS sequence"/>
</dbReference>
<evidence type="ECO:0000259" key="3">
    <source>
        <dbReference type="Pfam" id="PF04608"/>
    </source>
</evidence>
<comment type="function">
    <text evidence="1">Lipid phosphatase which dephosphorylates phosphatidylglycerophosphate (PGP) to phosphatidylglycerol (PG).</text>
</comment>
<gene>
    <name evidence="4" type="ORF">SAMN06273572_102351</name>
</gene>
<comment type="pathway">
    <text evidence="1">Phospholipid metabolism; phosphatidylglycerol biosynthesis; phosphatidylglycerol from CDP-diacylglycerol: step 2/2.</text>
</comment>
<evidence type="ECO:0000313" key="5">
    <source>
        <dbReference type="Proteomes" id="UP000220034"/>
    </source>
</evidence>
<dbReference type="InterPro" id="IPR036681">
    <property type="entry name" value="PgpA-like_sf"/>
</dbReference>